<dbReference type="AlphaFoldDB" id="A0A239DT04"/>
<name>A0A239DT04_9NOCA</name>
<keyword evidence="3" id="KW-1185">Reference proteome</keyword>
<evidence type="ECO:0000313" key="2">
    <source>
        <dbReference type="EMBL" id="SNS35630.1"/>
    </source>
</evidence>
<reference evidence="3" key="1">
    <citation type="submission" date="2017-06" db="EMBL/GenBank/DDBJ databases">
        <authorList>
            <person name="Varghese N."/>
            <person name="Submissions S."/>
        </authorList>
    </citation>
    <scope>NUCLEOTIDE SEQUENCE [LARGE SCALE GENOMIC DNA]</scope>
    <source>
        <strain evidence="3">JCM 23211</strain>
    </source>
</reference>
<dbReference type="InterPro" id="IPR012340">
    <property type="entry name" value="NA-bd_OB-fold"/>
</dbReference>
<dbReference type="Pfam" id="PF01796">
    <property type="entry name" value="OB_ChsH2_C"/>
    <property type="match status" value="1"/>
</dbReference>
<protein>
    <recommendedName>
        <fullName evidence="1">ChsH2 C-terminal OB-fold domain-containing protein</fullName>
    </recommendedName>
</protein>
<dbReference type="OrthoDB" id="3632656at2"/>
<dbReference type="RefSeq" id="WP_089243123.1">
    <property type="nucleotide sequence ID" value="NZ_FZOW01000002.1"/>
</dbReference>
<proteinExistence type="predicted"/>
<dbReference type="SUPFAM" id="SSF50249">
    <property type="entry name" value="Nucleic acid-binding proteins"/>
    <property type="match status" value="1"/>
</dbReference>
<dbReference type="EMBL" id="FZOW01000002">
    <property type="protein sequence ID" value="SNS35630.1"/>
    <property type="molecule type" value="Genomic_DNA"/>
</dbReference>
<gene>
    <name evidence="2" type="ORF">SAMN05421642_10229</name>
</gene>
<feature type="domain" description="ChsH2 C-terminal OB-fold" evidence="1">
    <location>
        <begin position="68"/>
        <end position="122"/>
    </location>
</feature>
<sequence>MTIPVDGRITKRRPGAVKGGLAVADSRPVFRDGRVHGLRCTVCRNPSAQRDLPWCPVCRGSLAPDTFSPSGRLWASTLVAIPVGNRTPPFALGYIDLDDGPRVLAHLAEPTSLPIDTRVTVTGLEFGDLVAEVDS</sequence>
<evidence type="ECO:0000259" key="1">
    <source>
        <dbReference type="Pfam" id="PF01796"/>
    </source>
</evidence>
<dbReference type="Proteomes" id="UP000198327">
    <property type="component" value="Unassembled WGS sequence"/>
</dbReference>
<accession>A0A239DT04</accession>
<dbReference type="InterPro" id="IPR002878">
    <property type="entry name" value="ChsH2_C"/>
</dbReference>
<evidence type="ECO:0000313" key="3">
    <source>
        <dbReference type="Proteomes" id="UP000198327"/>
    </source>
</evidence>
<organism evidence="2 3">
    <name type="scientific">Rhodococcoides kyotonense</name>
    <dbReference type="NCBI Taxonomy" id="398843"/>
    <lineage>
        <taxon>Bacteria</taxon>
        <taxon>Bacillati</taxon>
        <taxon>Actinomycetota</taxon>
        <taxon>Actinomycetes</taxon>
        <taxon>Mycobacteriales</taxon>
        <taxon>Nocardiaceae</taxon>
        <taxon>Rhodococcoides</taxon>
    </lineage>
</organism>